<keyword evidence="5" id="KW-1015">Disulfide bond</keyword>
<dbReference type="RefSeq" id="XP_009052776.1">
    <property type="nucleotide sequence ID" value="XM_009054528.1"/>
</dbReference>
<feature type="domain" description="MD-2-related lipid-recognition" evidence="7">
    <location>
        <begin position="21"/>
        <end position="141"/>
    </location>
</feature>
<dbReference type="Proteomes" id="UP000030746">
    <property type="component" value="Unassembled WGS sequence"/>
</dbReference>
<dbReference type="KEGG" id="lgi:LOTGIDRAFT_150026"/>
<evidence type="ECO:0000256" key="2">
    <source>
        <dbReference type="ARBA" id="ARBA00006370"/>
    </source>
</evidence>
<dbReference type="HOGENOM" id="CLU_109192_1_0_1"/>
<dbReference type="PANTHER" id="PTHR11306">
    <property type="entry name" value="NIEMANN PICK TYPE C2 PROTEIN NPC2-RELATED"/>
    <property type="match status" value="1"/>
</dbReference>
<dbReference type="InterPro" id="IPR039670">
    <property type="entry name" value="NPC2-like"/>
</dbReference>
<gene>
    <name evidence="8" type="ORF">LOTGIDRAFT_150026</name>
</gene>
<dbReference type="InterPro" id="IPR014756">
    <property type="entry name" value="Ig_E-set"/>
</dbReference>
<reference evidence="8 9" key="1">
    <citation type="journal article" date="2013" name="Nature">
        <title>Insights into bilaterian evolution from three spiralian genomes.</title>
        <authorList>
            <person name="Simakov O."/>
            <person name="Marletaz F."/>
            <person name="Cho S.J."/>
            <person name="Edsinger-Gonzales E."/>
            <person name="Havlak P."/>
            <person name="Hellsten U."/>
            <person name="Kuo D.H."/>
            <person name="Larsson T."/>
            <person name="Lv J."/>
            <person name="Arendt D."/>
            <person name="Savage R."/>
            <person name="Osoegawa K."/>
            <person name="de Jong P."/>
            <person name="Grimwood J."/>
            <person name="Chapman J.A."/>
            <person name="Shapiro H."/>
            <person name="Aerts A."/>
            <person name="Otillar R.P."/>
            <person name="Terry A.Y."/>
            <person name="Boore J.L."/>
            <person name="Grigoriev I.V."/>
            <person name="Lindberg D.R."/>
            <person name="Seaver E.C."/>
            <person name="Weisblat D.A."/>
            <person name="Putnam N.H."/>
            <person name="Rokhsar D.S."/>
        </authorList>
    </citation>
    <scope>NUCLEOTIDE SEQUENCE [LARGE SCALE GENOMIC DNA]</scope>
</reference>
<protein>
    <recommendedName>
        <fullName evidence="7">MD-2-related lipid-recognition domain-containing protein</fullName>
    </recommendedName>
</protein>
<dbReference type="CTD" id="20235498"/>
<keyword evidence="3" id="KW-0964">Secreted</keyword>
<name>V4ARU4_LOTGI</name>
<evidence type="ECO:0000256" key="4">
    <source>
        <dbReference type="ARBA" id="ARBA00022729"/>
    </source>
</evidence>
<evidence type="ECO:0000256" key="5">
    <source>
        <dbReference type="ARBA" id="ARBA00023157"/>
    </source>
</evidence>
<keyword evidence="4 6" id="KW-0732">Signal</keyword>
<feature type="signal peptide" evidence="6">
    <location>
        <begin position="1"/>
        <end position="17"/>
    </location>
</feature>
<comment type="subcellular location">
    <subcellularLocation>
        <location evidence="1">Secreted</location>
    </subcellularLocation>
</comment>
<dbReference type="AlphaFoldDB" id="V4ARU4"/>
<proteinExistence type="inferred from homology"/>
<sequence length="145" mass="15646">MLVYLLLAALLTDFSSAGVFYKDCGSVDGTISNIEVSSCASEPCQFQKNTNISVTIDFTSKTVVSSATTVVHGIIAGIPVPFTSVQPDACKDMSCPLASGTKYTYKNQVAVLPIYPTIQLVVQWEVKDQDGKDLLCFKIPVRITN</sequence>
<dbReference type="PANTHER" id="PTHR11306:SF68">
    <property type="entry name" value="NPC INTRACELLULAR CHOLESTEROL TRANSPORTER 2"/>
    <property type="match status" value="1"/>
</dbReference>
<comment type="similarity">
    <text evidence="2">Belongs to the NPC2 family.</text>
</comment>
<evidence type="ECO:0000256" key="1">
    <source>
        <dbReference type="ARBA" id="ARBA00004613"/>
    </source>
</evidence>
<feature type="chain" id="PRO_5004716893" description="MD-2-related lipid-recognition domain-containing protein" evidence="6">
    <location>
        <begin position="18"/>
        <end position="145"/>
    </location>
</feature>
<dbReference type="GO" id="GO:0032367">
    <property type="term" value="P:intracellular cholesterol transport"/>
    <property type="evidence" value="ECO:0007669"/>
    <property type="project" value="InterPro"/>
</dbReference>
<dbReference type="GeneID" id="20235498"/>
<dbReference type="Pfam" id="PF02221">
    <property type="entry name" value="E1_DerP2_DerF2"/>
    <property type="match status" value="1"/>
</dbReference>
<dbReference type="EMBL" id="KB201459">
    <property type="protein sequence ID" value="ESO96411.1"/>
    <property type="molecule type" value="Genomic_DNA"/>
</dbReference>
<dbReference type="CDD" id="cd00916">
    <property type="entry name" value="Npc2_like"/>
    <property type="match status" value="1"/>
</dbReference>
<evidence type="ECO:0000256" key="3">
    <source>
        <dbReference type="ARBA" id="ARBA00022525"/>
    </source>
</evidence>
<dbReference type="STRING" id="225164.V4ARU4"/>
<keyword evidence="9" id="KW-1185">Reference proteome</keyword>
<dbReference type="GO" id="GO:0032934">
    <property type="term" value="F:sterol binding"/>
    <property type="evidence" value="ECO:0007669"/>
    <property type="project" value="InterPro"/>
</dbReference>
<evidence type="ECO:0000313" key="9">
    <source>
        <dbReference type="Proteomes" id="UP000030746"/>
    </source>
</evidence>
<dbReference type="Gene3D" id="2.60.40.770">
    <property type="match status" value="1"/>
</dbReference>
<evidence type="ECO:0000256" key="6">
    <source>
        <dbReference type="SAM" id="SignalP"/>
    </source>
</evidence>
<dbReference type="SUPFAM" id="SSF81296">
    <property type="entry name" value="E set domains"/>
    <property type="match status" value="1"/>
</dbReference>
<evidence type="ECO:0000259" key="7">
    <source>
        <dbReference type="SMART" id="SM00737"/>
    </source>
</evidence>
<dbReference type="InterPro" id="IPR033916">
    <property type="entry name" value="ML_Npc2-like"/>
</dbReference>
<organism evidence="8 9">
    <name type="scientific">Lottia gigantea</name>
    <name type="common">Giant owl limpet</name>
    <dbReference type="NCBI Taxonomy" id="225164"/>
    <lineage>
        <taxon>Eukaryota</taxon>
        <taxon>Metazoa</taxon>
        <taxon>Spiralia</taxon>
        <taxon>Lophotrochozoa</taxon>
        <taxon>Mollusca</taxon>
        <taxon>Gastropoda</taxon>
        <taxon>Patellogastropoda</taxon>
        <taxon>Lottioidea</taxon>
        <taxon>Lottiidae</taxon>
        <taxon>Lottia</taxon>
    </lineage>
</organism>
<accession>V4ARU4</accession>
<dbReference type="OrthoDB" id="6489092at2759"/>
<dbReference type="FunFam" id="2.60.40.770:FF:000001">
    <property type="entry name" value="NPC intracellular cholesterol transporter 2"/>
    <property type="match status" value="1"/>
</dbReference>
<dbReference type="GO" id="GO:0005576">
    <property type="term" value="C:extracellular region"/>
    <property type="evidence" value="ECO:0007669"/>
    <property type="project" value="UniProtKB-SubCell"/>
</dbReference>
<dbReference type="InterPro" id="IPR003172">
    <property type="entry name" value="ML_dom"/>
</dbReference>
<dbReference type="SMART" id="SM00737">
    <property type="entry name" value="ML"/>
    <property type="match status" value="1"/>
</dbReference>
<evidence type="ECO:0000313" key="8">
    <source>
        <dbReference type="EMBL" id="ESO96411.1"/>
    </source>
</evidence>
<dbReference type="OMA" id="FFCWKIP"/>